<feature type="domain" description="TonB-dependent receptor plug" evidence="12">
    <location>
        <begin position="65"/>
        <end position="172"/>
    </location>
</feature>
<keyword evidence="3 8" id="KW-1134">Transmembrane beta strand</keyword>
<dbReference type="PROSITE" id="PS52016">
    <property type="entry name" value="TONB_DEPENDENT_REC_3"/>
    <property type="match status" value="1"/>
</dbReference>
<evidence type="ECO:0000256" key="1">
    <source>
        <dbReference type="ARBA" id="ARBA00004571"/>
    </source>
</evidence>
<evidence type="ECO:0000256" key="7">
    <source>
        <dbReference type="ARBA" id="ARBA00023237"/>
    </source>
</evidence>
<keyword evidence="6 8" id="KW-0472">Membrane</keyword>
<dbReference type="STRING" id="1122124.GCA_000423165_00682"/>
<organism evidence="13 14">
    <name type="scientific">Pseudidiomarina sediminum</name>
    <dbReference type="NCBI Taxonomy" id="431675"/>
    <lineage>
        <taxon>Bacteria</taxon>
        <taxon>Pseudomonadati</taxon>
        <taxon>Pseudomonadota</taxon>
        <taxon>Gammaproteobacteria</taxon>
        <taxon>Alteromonadales</taxon>
        <taxon>Idiomarinaceae</taxon>
        <taxon>Pseudidiomarina</taxon>
    </lineage>
</organism>
<dbReference type="PANTHER" id="PTHR47234:SF2">
    <property type="entry name" value="TONB-DEPENDENT RECEPTOR"/>
    <property type="match status" value="1"/>
</dbReference>
<evidence type="ECO:0000259" key="11">
    <source>
        <dbReference type="Pfam" id="PF00593"/>
    </source>
</evidence>
<dbReference type="EMBL" id="PIQE01000001">
    <property type="protein sequence ID" value="RUO74432.1"/>
    <property type="molecule type" value="Genomic_DNA"/>
</dbReference>
<keyword evidence="2 8" id="KW-0813">Transport</keyword>
<keyword evidence="14" id="KW-1185">Reference proteome</keyword>
<keyword evidence="4 8" id="KW-0812">Transmembrane</keyword>
<dbReference type="Gene3D" id="2.40.170.20">
    <property type="entry name" value="TonB-dependent receptor, beta-barrel domain"/>
    <property type="match status" value="1"/>
</dbReference>
<dbReference type="RefSeq" id="WP_026861717.1">
    <property type="nucleotide sequence ID" value="NZ_PIQE01000001.1"/>
</dbReference>
<evidence type="ECO:0000256" key="9">
    <source>
        <dbReference type="RuleBase" id="RU003357"/>
    </source>
</evidence>
<dbReference type="InterPro" id="IPR036942">
    <property type="entry name" value="Beta-barrel_TonB_sf"/>
</dbReference>
<proteinExistence type="inferred from homology"/>
<evidence type="ECO:0000313" key="13">
    <source>
        <dbReference type="EMBL" id="RUO74432.1"/>
    </source>
</evidence>
<dbReference type="InterPro" id="IPR037066">
    <property type="entry name" value="Plug_dom_sf"/>
</dbReference>
<dbReference type="InterPro" id="IPR039426">
    <property type="entry name" value="TonB-dep_rcpt-like"/>
</dbReference>
<evidence type="ECO:0000256" key="8">
    <source>
        <dbReference type="PROSITE-ProRule" id="PRU01360"/>
    </source>
</evidence>
<keyword evidence="10" id="KW-0732">Signal</keyword>
<dbReference type="Gene3D" id="2.170.130.10">
    <property type="entry name" value="TonB-dependent receptor, plug domain"/>
    <property type="match status" value="1"/>
</dbReference>
<keyword evidence="13" id="KW-0675">Receptor</keyword>
<dbReference type="Pfam" id="PF00593">
    <property type="entry name" value="TonB_dep_Rec_b-barrel"/>
    <property type="match status" value="1"/>
</dbReference>
<keyword evidence="5 9" id="KW-0798">TonB box</keyword>
<sequence>MYTNNKLTKSIRLAFMFGGASLAMTGVASAQDVSAEDKVDTSPAQERIQVTGSRIKRTDLEGDLPVTVIDRDTIDMSGDMTVSDLLRDTSFNSAGSARPESGSSAQGVSTVNMRGLGASRTLVLVDGRRLTMSPSTGATQDMNSIPIGAVERIEILTDGASAIYGSDAIGGVINVITRKDYNGAQVTLGQGSVSVPNDGGDREQGSVLFGSSSSETQLLGGVSWNKREIVYERDFPWVTPGSSSSANNWQALYNPNNHWGMSDKVDEETGELIPNKPPLIGIPGGCNDANFSESIISGQPRCQYNFNATNANEASSQNEALFLKATHQLNNDWSIFANANISETESFGRYAPAPDRNGRYPGLDEVAADSYNNPTNPNAWFYDPNNPNAVAFDYDLVGPNVPVEIRHRFAAMGNRDRTVTNKNKDFVFGFNGFVGNQEVEFGWRRARNNSTQIGDGYLAANTAWKNVLDFNPGYCADGTFDPAECRFGYDLQSPSANPEEVLSAGVVTTSRISDFNIDEYFANTSFDILDTDAGMIAAFVGFEHRKENYNDKYDSQSEAGLVGGSAGNSAGGGRTVNAAFFEMLVPVSADFELNFAGRYDRYSDFGGAFAPKASFRWQLADGLVWRGSWGEGFRAPTLDILTQKTSYSASSVTDAATCAVLAGDPEESCQVDSYFKANPDLQPEDSTQISTGLSYDVTDNVNVTVDYYSIDIENRIRQFTAQYLIDAELAGDPIPEGLSVTRDNNGAITEIIAGYGNDGSFETSGLDIKATARFDFGAAGTLMSKLQLSHTFDFSVDGGRDLIEDIGRPRQRATWSNSYNLGDMNFGYSLNMIGSTSEETIEGEQLGHIGTYVTHDIQASYNSPWNSRFTVGVQNVFEKVPALVEYSGRDYNFELYDGYGRVLYVRFQQDF</sequence>
<evidence type="ECO:0000256" key="10">
    <source>
        <dbReference type="SAM" id="SignalP"/>
    </source>
</evidence>
<dbReference type="InterPro" id="IPR012910">
    <property type="entry name" value="Plug_dom"/>
</dbReference>
<comment type="caution">
    <text evidence="13">The sequence shown here is derived from an EMBL/GenBank/DDBJ whole genome shotgun (WGS) entry which is preliminary data.</text>
</comment>
<feature type="domain" description="TonB-dependent receptor-like beta-barrel" evidence="11">
    <location>
        <begin position="429"/>
        <end position="876"/>
    </location>
</feature>
<dbReference type="GO" id="GO:0009279">
    <property type="term" value="C:cell outer membrane"/>
    <property type="evidence" value="ECO:0007669"/>
    <property type="project" value="UniProtKB-SubCell"/>
</dbReference>
<evidence type="ECO:0000313" key="14">
    <source>
        <dbReference type="Proteomes" id="UP000287022"/>
    </source>
</evidence>
<reference evidence="14" key="1">
    <citation type="journal article" date="2018" name="Front. Microbiol.">
        <title>Genome-Based Analysis Reveals the Taxonomy and Diversity of the Family Idiomarinaceae.</title>
        <authorList>
            <person name="Liu Y."/>
            <person name="Lai Q."/>
            <person name="Shao Z."/>
        </authorList>
    </citation>
    <scope>NUCLEOTIDE SEQUENCE [LARGE SCALE GENOMIC DNA]</scope>
    <source>
        <strain evidence="14">c121</strain>
    </source>
</reference>
<dbReference type="Pfam" id="PF07715">
    <property type="entry name" value="Plug"/>
    <property type="match status" value="1"/>
</dbReference>
<comment type="similarity">
    <text evidence="8 9">Belongs to the TonB-dependent receptor family.</text>
</comment>
<name>A0A432ZAM6_9GAMM</name>
<evidence type="ECO:0000256" key="6">
    <source>
        <dbReference type="ARBA" id="ARBA00023136"/>
    </source>
</evidence>
<dbReference type="SUPFAM" id="SSF56935">
    <property type="entry name" value="Porins"/>
    <property type="match status" value="1"/>
</dbReference>
<protein>
    <submittedName>
        <fullName evidence="13">TonB-dependent receptor</fullName>
    </submittedName>
</protein>
<dbReference type="AlphaFoldDB" id="A0A432ZAM6"/>
<evidence type="ECO:0000256" key="4">
    <source>
        <dbReference type="ARBA" id="ARBA00022692"/>
    </source>
</evidence>
<evidence type="ECO:0000256" key="3">
    <source>
        <dbReference type="ARBA" id="ARBA00022452"/>
    </source>
</evidence>
<keyword evidence="7 8" id="KW-0998">Cell outer membrane</keyword>
<feature type="signal peptide" evidence="10">
    <location>
        <begin position="1"/>
        <end position="30"/>
    </location>
</feature>
<feature type="chain" id="PRO_5019507943" evidence="10">
    <location>
        <begin position="31"/>
        <end position="911"/>
    </location>
</feature>
<accession>A0A432ZAM6</accession>
<gene>
    <name evidence="13" type="ORF">CWI80_03580</name>
</gene>
<comment type="subcellular location">
    <subcellularLocation>
        <location evidence="1 8">Cell outer membrane</location>
        <topology evidence="1 8">Multi-pass membrane protein</topology>
    </subcellularLocation>
</comment>
<dbReference type="InterPro" id="IPR000531">
    <property type="entry name" value="Beta-barrel_TonB"/>
</dbReference>
<evidence type="ECO:0000256" key="5">
    <source>
        <dbReference type="ARBA" id="ARBA00023077"/>
    </source>
</evidence>
<dbReference type="Proteomes" id="UP000287022">
    <property type="component" value="Unassembled WGS sequence"/>
</dbReference>
<dbReference type="PANTHER" id="PTHR47234">
    <property type="match status" value="1"/>
</dbReference>
<evidence type="ECO:0000256" key="2">
    <source>
        <dbReference type="ARBA" id="ARBA00022448"/>
    </source>
</evidence>
<evidence type="ECO:0000259" key="12">
    <source>
        <dbReference type="Pfam" id="PF07715"/>
    </source>
</evidence>